<comment type="caution">
    <text evidence="5">The sequence shown here is derived from an EMBL/GenBank/DDBJ whole genome shotgun (WGS) entry which is preliminary data.</text>
</comment>
<dbReference type="InterPro" id="IPR035940">
    <property type="entry name" value="CAP_sf"/>
</dbReference>
<keyword evidence="3" id="KW-0732">Signal</keyword>
<organism evidence="5 6">
    <name type="scientific">Sclerotinia nivalis</name>
    <dbReference type="NCBI Taxonomy" id="352851"/>
    <lineage>
        <taxon>Eukaryota</taxon>
        <taxon>Fungi</taxon>
        <taxon>Dikarya</taxon>
        <taxon>Ascomycota</taxon>
        <taxon>Pezizomycotina</taxon>
        <taxon>Leotiomycetes</taxon>
        <taxon>Helotiales</taxon>
        <taxon>Sclerotiniaceae</taxon>
        <taxon>Sclerotinia</taxon>
    </lineage>
</organism>
<evidence type="ECO:0000313" key="6">
    <source>
        <dbReference type="Proteomes" id="UP001152300"/>
    </source>
</evidence>
<dbReference type="InterPro" id="IPR014044">
    <property type="entry name" value="CAP_dom"/>
</dbReference>
<dbReference type="SUPFAM" id="SSF55797">
    <property type="entry name" value="PR-1-like"/>
    <property type="match status" value="3"/>
</dbReference>
<gene>
    <name evidence="5" type="ORF">OCU04_011146</name>
</gene>
<protein>
    <recommendedName>
        <fullName evidence="4">SCP domain-containing protein</fullName>
    </recommendedName>
</protein>
<feature type="transmembrane region" description="Helical" evidence="2">
    <location>
        <begin position="294"/>
        <end position="319"/>
    </location>
</feature>
<keyword evidence="2" id="KW-0472">Membrane</keyword>
<accession>A0A9X0AB77</accession>
<sequence length="956" mass="102679">MFLSNFISVLLCSDFAIAWMSNEAAKSMDVDTLVPVTLTTLSELDETHIPTPNPPETVLPILIDTSSPSTTENFLPFFLTATLRSLSENDSKATSTTSSPTEAQISAPPLSTQALPKETGFSTPGQFKIQILQAQNWYRAAHGAEPLVWNNTLADASSDWVARCVWELESTPGIGKSFVSVIPTSVFGVINYLGLEPPGSSPDPSPPASTEVALFLLCQYYPKGNQGTSEDWRDNVGELESGTLGGGVVAVDGFGLSSSTGTSSTSSITSSSSAATGVDSKSVANKLHYSLFEVIVTSALVIGLVTIYPSLMVFLLLAFGFADATSQVGISASLTITQHIEEVSKPTITPTFNTQAPPTETGFSSPPQFKTLMLKGVNWYRNKFDATAIVWDESLAADSEAWVAQCLYWASGSPDNGHTRYKSVQEIGAFDIIHIWGSKAFMFWRNKKNISADFTQMVWKDTTQFGCAWNNCPKGASPTYTNNKPWQYVICQYYPPGNPDGLSYDDPQWVGNVWGLGWKTLDKISDGLPRSSLFTDSVSTTTTTKIPSTTFMASSTTALTTITTAAVSSIETASIASTFAGTLFTMIISLMIVCSMTTYPSVLISFLLSCGPVIAMPQSDMLTTRSSSPGSAFSATPLPGSTILETLTPRSISGTAVENLNVIPISAERFATIIPRPSQTTTNDITGLSTDSVTYTPYVSGQFNMPTLNTQAQPWQTGFSSPAQFKAEILWGINWYRSLFNYDDLIWNDTIAGWSTDWVHCCDWNDTLIVTDPDLGSTSFMAIDVGGMSDAPGVLDVVNAWGAESVEYYSAYGGPKLPSFPIGSIASDDFTQMVWNGTTQVGCGWNNCPAGSAPTFANDLPWQFTFCQYYPQGNTGDTEAWYNNIQPVNSGIVSQLLHGITTSDGSSIVASTTSMLGHHSSTTTGVGQTSTNVADKMEQSLFVVIISLIVVVAGLI</sequence>
<dbReference type="InterPro" id="IPR001283">
    <property type="entry name" value="CRISP-related"/>
</dbReference>
<reference evidence="5" key="1">
    <citation type="submission" date="2022-11" db="EMBL/GenBank/DDBJ databases">
        <title>Genome Resource of Sclerotinia nivalis Strain SnTB1, a Plant Pathogen Isolated from American Ginseng.</title>
        <authorList>
            <person name="Fan S."/>
        </authorList>
    </citation>
    <scope>NUCLEOTIDE SEQUENCE</scope>
    <source>
        <strain evidence="5">SnTB1</strain>
    </source>
</reference>
<evidence type="ECO:0000256" key="2">
    <source>
        <dbReference type="SAM" id="Phobius"/>
    </source>
</evidence>
<feature type="signal peptide" evidence="3">
    <location>
        <begin position="1"/>
        <end position="18"/>
    </location>
</feature>
<evidence type="ECO:0000313" key="5">
    <source>
        <dbReference type="EMBL" id="KAJ8059485.1"/>
    </source>
</evidence>
<keyword evidence="6" id="KW-1185">Reference proteome</keyword>
<feature type="region of interest" description="Disordered" evidence="1">
    <location>
        <begin position="90"/>
        <end position="114"/>
    </location>
</feature>
<proteinExistence type="predicted"/>
<evidence type="ECO:0000256" key="3">
    <source>
        <dbReference type="SAM" id="SignalP"/>
    </source>
</evidence>
<feature type="domain" description="SCP" evidence="4">
    <location>
        <begin position="724"/>
        <end position="877"/>
    </location>
</feature>
<feature type="domain" description="SCP" evidence="4">
    <location>
        <begin position="368"/>
        <end position="501"/>
    </location>
</feature>
<dbReference type="Pfam" id="PF00188">
    <property type="entry name" value="CAP"/>
    <property type="match status" value="3"/>
</dbReference>
<evidence type="ECO:0000259" key="4">
    <source>
        <dbReference type="SMART" id="SM00198"/>
    </source>
</evidence>
<dbReference type="PRINTS" id="PR00837">
    <property type="entry name" value="V5TPXLIKE"/>
</dbReference>
<dbReference type="SMART" id="SM00198">
    <property type="entry name" value="SCP"/>
    <property type="match status" value="2"/>
</dbReference>
<feature type="transmembrane region" description="Helical" evidence="2">
    <location>
        <begin position="583"/>
        <end position="608"/>
    </location>
</feature>
<dbReference type="AlphaFoldDB" id="A0A9X0AB77"/>
<evidence type="ECO:0000256" key="1">
    <source>
        <dbReference type="SAM" id="MobiDB-lite"/>
    </source>
</evidence>
<dbReference type="OrthoDB" id="43654at2759"/>
<keyword evidence="2" id="KW-1133">Transmembrane helix</keyword>
<dbReference type="PANTHER" id="PTHR10334">
    <property type="entry name" value="CYSTEINE-RICH SECRETORY PROTEIN-RELATED"/>
    <property type="match status" value="1"/>
</dbReference>
<dbReference type="Proteomes" id="UP001152300">
    <property type="component" value="Unassembled WGS sequence"/>
</dbReference>
<dbReference type="Gene3D" id="3.40.33.10">
    <property type="entry name" value="CAP"/>
    <property type="match status" value="3"/>
</dbReference>
<keyword evidence="2" id="KW-0812">Transmembrane</keyword>
<dbReference type="EMBL" id="JAPEIS010000014">
    <property type="protein sequence ID" value="KAJ8059485.1"/>
    <property type="molecule type" value="Genomic_DNA"/>
</dbReference>
<name>A0A9X0AB77_9HELO</name>
<feature type="chain" id="PRO_5040852124" description="SCP domain-containing protein" evidence="3">
    <location>
        <begin position="19"/>
        <end position="956"/>
    </location>
</feature>